<evidence type="ECO:0000313" key="3">
    <source>
        <dbReference type="Proteomes" id="UP001164746"/>
    </source>
</evidence>
<sequence length="237" mass="27447">MFPIYAVLAFIFLFSKSGFCSIDAVFPFVSLFEPLLYDTEILREHHVTRRSTNNPINFQFTAFNRQFTPILRHQKGILHSDLAVETARDSFNFSAPLTYSGYVKETNAPLFVIICSSGHFEGIILDHNDTFYIERSVHYANNTDFHTFIYRKSDVIRNSSQSMCGHAHMHPNERRMHKFEKEAQDVSLNSYDHSENDFSGNKYGMFKNHLNGGGTIYQRNKRAVDPTKTTCELYMQV</sequence>
<reference evidence="2" key="1">
    <citation type="submission" date="2022-11" db="EMBL/GenBank/DDBJ databases">
        <title>Centuries of genome instability and evolution in soft-shell clam transmissible cancer (bioRxiv).</title>
        <authorList>
            <person name="Hart S.F.M."/>
            <person name="Yonemitsu M.A."/>
            <person name="Giersch R.M."/>
            <person name="Beal B.F."/>
            <person name="Arriagada G."/>
            <person name="Davis B.W."/>
            <person name="Ostrander E.A."/>
            <person name="Goff S.P."/>
            <person name="Metzger M.J."/>
        </authorList>
    </citation>
    <scope>NUCLEOTIDE SEQUENCE</scope>
    <source>
        <strain evidence="2">MELC-2E11</strain>
        <tissue evidence="2">Siphon/mantle</tissue>
    </source>
</reference>
<proteinExistence type="predicted"/>
<keyword evidence="3" id="KW-1185">Reference proteome</keyword>
<gene>
    <name evidence="2" type="ORF">MAR_002660</name>
</gene>
<dbReference type="InterPro" id="IPR051489">
    <property type="entry name" value="ADAM_Metalloproteinase"/>
</dbReference>
<accession>A0ABY7G3R4</accession>
<dbReference type="Proteomes" id="UP001164746">
    <property type="component" value="Chromosome 16"/>
</dbReference>
<evidence type="ECO:0000256" key="1">
    <source>
        <dbReference type="SAM" id="SignalP"/>
    </source>
</evidence>
<dbReference type="PANTHER" id="PTHR45702">
    <property type="entry name" value="ADAM10/ADAM17 METALLOPEPTIDASE FAMILY MEMBER"/>
    <property type="match status" value="1"/>
</dbReference>
<feature type="signal peptide" evidence="1">
    <location>
        <begin position="1"/>
        <end position="24"/>
    </location>
</feature>
<evidence type="ECO:0000313" key="2">
    <source>
        <dbReference type="EMBL" id="WAR29092.1"/>
    </source>
</evidence>
<feature type="chain" id="PRO_5047312829" evidence="1">
    <location>
        <begin position="25"/>
        <end position="237"/>
    </location>
</feature>
<protein>
    <submittedName>
        <fullName evidence="2">ADA10-like protein</fullName>
    </submittedName>
</protein>
<keyword evidence="1" id="KW-0732">Signal</keyword>
<name>A0ABY7G3R4_MYAAR</name>
<dbReference type="EMBL" id="CP111027">
    <property type="protein sequence ID" value="WAR29092.1"/>
    <property type="molecule type" value="Genomic_DNA"/>
</dbReference>
<organism evidence="2 3">
    <name type="scientific">Mya arenaria</name>
    <name type="common">Soft-shell clam</name>
    <dbReference type="NCBI Taxonomy" id="6604"/>
    <lineage>
        <taxon>Eukaryota</taxon>
        <taxon>Metazoa</taxon>
        <taxon>Spiralia</taxon>
        <taxon>Lophotrochozoa</taxon>
        <taxon>Mollusca</taxon>
        <taxon>Bivalvia</taxon>
        <taxon>Autobranchia</taxon>
        <taxon>Heteroconchia</taxon>
        <taxon>Euheterodonta</taxon>
        <taxon>Imparidentia</taxon>
        <taxon>Neoheterodontei</taxon>
        <taxon>Myida</taxon>
        <taxon>Myoidea</taxon>
        <taxon>Myidae</taxon>
        <taxon>Mya</taxon>
    </lineage>
</organism>
<dbReference type="PANTHER" id="PTHR45702:SF2">
    <property type="entry name" value="KUZBANIAN, ISOFORM A"/>
    <property type="match status" value="1"/>
</dbReference>